<proteinExistence type="predicted"/>
<dbReference type="InterPro" id="IPR000259">
    <property type="entry name" value="Adhesion_dom_fimbrial"/>
</dbReference>
<gene>
    <name evidence="3" type="ORF">JKX24_19200</name>
</gene>
<dbReference type="SUPFAM" id="SSF49401">
    <property type="entry name" value="Bacterial adhesins"/>
    <property type="match status" value="1"/>
</dbReference>
<evidence type="ECO:0000259" key="2">
    <source>
        <dbReference type="Pfam" id="PF00419"/>
    </source>
</evidence>
<feature type="domain" description="Fimbrial-type adhesion" evidence="2">
    <location>
        <begin position="38"/>
        <end position="183"/>
    </location>
</feature>
<dbReference type="InterPro" id="IPR050263">
    <property type="entry name" value="Bact_Fimbrial_Adh_Pro"/>
</dbReference>
<dbReference type="PANTHER" id="PTHR33420:SF9">
    <property type="entry name" value="MINOR FIMBRIAL SUBUNIT"/>
    <property type="match status" value="1"/>
</dbReference>
<dbReference type="GO" id="GO:0009289">
    <property type="term" value="C:pilus"/>
    <property type="evidence" value="ECO:0007669"/>
    <property type="project" value="InterPro"/>
</dbReference>
<dbReference type="InterPro" id="IPR036937">
    <property type="entry name" value="Adhesion_dom_fimbrial_sf"/>
</dbReference>
<evidence type="ECO:0000256" key="1">
    <source>
        <dbReference type="SAM" id="SignalP"/>
    </source>
</evidence>
<keyword evidence="1" id="KW-0732">Signal</keyword>
<feature type="signal peptide" evidence="1">
    <location>
        <begin position="1"/>
        <end position="30"/>
    </location>
</feature>
<sequence length="184" mass="19512">MQRQHRTNPQWGARLPALLLTLLMAAGVQAATTDNLRFDGTLVADPCELDPKTTDISLDFGTVIDKYLYLNTRTHSKPIVIRLLGCDLSLGKTVSLTFKGTESAALPGLLAVNSGGAGGIAIGMELADGTPLPINKATPLMALTKDTTTLTLMNYVQGEPAAIKDHKIVTGDFTAVATFALDYP</sequence>
<organism evidence="3 4">
    <name type="scientific">Serratia proteamaculans</name>
    <dbReference type="NCBI Taxonomy" id="28151"/>
    <lineage>
        <taxon>Bacteria</taxon>
        <taxon>Pseudomonadati</taxon>
        <taxon>Pseudomonadota</taxon>
        <taxon>Gammaproteobacteria</taxon>
        <taxon>Enterobacterales</taxon>
        <taxon>Yersiniaceae</taxon>
        <taxon>Serratia</taxon>
    </lineage>
</organism>
<dbReference type="InterPro" id="IPR008966">
    <property type="entry name" value="Adhesion_dom_sf"/>
</dbReference>
<dbReference type="PANTHER" id="PTHR33420">
    <property type="entry name" value="FIMBRIAL SUBUNIT ELFA-RELATED"/>
    <property type="match status" value="1"/>
</dbReference>
<feature type="chain" id="PRO_5030723026" evidence="1">
    <location>
        <begin position="31"/>
        <end position="184"/>
    </location>
</feature>
<dbReference type="EMBL" id="CP068391">
    <property type="protein sequence ID" value="QQX56017.1"/>
    <property type="molecule type" value="Genomic_DNA"/>
</dbReference>
<reference evidence="3 4" key="1">
    <citation type="submission" date="2021-01" db="EMBL/GenBank/DDBJ databases">
        <title>Chromosome sequence of Serratia proteamaculans strain 94 rif-r, isolated from spoiled beef.</title>
        <authorList>
            <person name="Zaytseva Y.V."/>
            <person name="Iablokov S.N."/>
            <person name="Klyukina A."/>
        </authorList>
    </citation>
    <scope>NUCLEOTIDE SEQUENCE [LARGE SCALE GENOMIC DNA]</scope>
    <source>
        <strain evidence="3 4">94 rif-r</strain>
    </source>
</reference>
<dbReference type="AlphaFoldDB" id="A0A7U0NBE4"/>
<dbReference type="GO" id="GO:0043709">
    <property type="term" value="P:cell adhesion involved in single-species biofilm formation"/>
    <property type="evidence" value="ECO:0007669"/>
    <property type="project" value="TreeGrafter"/>
</dbReference>
<dbReference type="Gene3D" id="2.60.40.1090">
    <property type="entry name" value="Fimbrial-type adhesion domain"/>
    <property type="match status" value="1"/>
</dbReference>
<dbReference type="Pfam" id="PF00419">
    <property type="entry name" value="Fimbrial"/>
    <property type="match status" value="1"/>
</dbReference>
<evidence type="ECO:0000313" key="4">
    <source>
        <dbReference type="Proteomes" id="UP000596176"/>
    </source>
</evidence>
<evidence type="ECO:0000313" key="3">
    <source>
        <dbReference type="EMBL" id="QQX56017.1"/>
    </source>
</evidence>
<protein>
    <submittedName>
        <fullName evidence="3">Type 1 fimbrial protein</fullName>
    </submittedName>
</protein>
<name>A0A7U0NBE4_SERPR</name>
<accession>A0A7U0NBE4</accession>
<dbReference type="Proteomes" id="UP000596176">
    <property type="component" value="Chromosome"/>
</dbReference>